<dbReference type="InterPro" id="IPR001867">
    <property type="entry name" value="OmpR/PhoB-type_DNA-bd"/>
</dbReference>
<evidence type="ECO:0000313" key="5">
    <source>
        <dbReference type="EMBL" id="WIX75459.1"/>
    </source>
</evidence>
<protein>
    <recommendedName>
        <fullName evidence="4">OmpR/PhoB-type domain-containing protein</fullName>
    </recommendedName>
</protein>
<dbReference type="GO" id="GO:0006355">
    <property type="term" value="P:regulation of DNA-templated transcription"/>
    <property type="evidence" value="ECO:0007669"/>
    <property type="project" value="InterPro"/>
</dbReference>
<feature type="domain" description="OmpR/PhoB-type" evidence="4">
    <location>
        <begin position="242"/>
        <end position="308"/>
    </location>
</feature>
<evidence type="ECO:0000256" key="3">
    <source>
        <dbReference type="ARBA" id="ARBA00023163"/>
    </source>
</evidence>
<keyword evidence="3" id="KW-0804">Transcription</keyword>
<dbReference type="InterPro" id="IPR036388">
    <property type="entry name" value="WH-like_DNA-bd_sf"/>
</dbReference>
<reference evidence="5 6" key="1">
    <citation type="submission" date="2023-06" db="EMBL/GenBank/DDBJ databases">
        <authorList>
            <person name="Oyuntsetseg B."/>
            <person name="Kim S.B."/>
        </authorList>
    </citation>
    <scope>NUCLEOTIDE SEQUENCE [LARGE SCALE GENOMIC DNA]</scope>
    <source>
        <strain evidence="5 6">2-15</strain>
    </source>
</reference>
<dbReference type="KEGG" id="acab:QRX50_28550"/>
<keyword evidence="1" id="KW-0805">Transcription regulation</keyword>
<accession>A0A9Y2MU14</accession>
<name>A0A9Y2MU14_9PSEU</name>
<keyword evidence="2" id="KW-0238">DNA-binding</keyword>
<gene>
    <name evidence="5" type="ORF">QRX50_28550</name>
</gene>
<dbReference type="RefSeq" id="WP_285966230.1">
    <property type="nucleotide sequence ID" value="NZ_CP127294.1"/>
</dbReference>
<dbReference type="GO" id="GO:0000160">
    <property type="term" value="P:phosphorelay signal transduction system"/>
    <property type="evidence" value="ECO:0007669"/>
    <property type="project" value="InterPro"/>
</dbReference>
<dbReference type="Gene3D" id="1.10.10.10">
    <property type="entry name" value="Winged helix-like DNA-binding domain superfamily/Winged helix DNA-binding domain"/>
    <property type="match status" value="1"/>
</dbReference>
<dbReference type="AlphaFoldDB" id="A0A9Y2MU14"/>
<dbReference type="InterPro" id="IPR029016">
    <property type="entry name" value="GAF-like_dom_sf"/>
</dbReference>
<evidence type="ECO:0000313" key="6">
    <source>
        <dbReference type="Proteomes" id="UP001236014"/>
    </source>
</evidence>
<organism evidence="5 6">
    <name type="scientific">Amycolatopsis carbonis</name>
    <dbReference type="NCBI Taxonomy" id="715471"/>
    <lineage>
        <taxon>Bacteria</taxon>
        <taxon>Bacillati</taxon>
        <taxon>Actinomycetota</taxon>
        <taxon>Actinomycetes</taxon>
        <taxon>Pseudonocardiales</taxon>
        <taxon>Pseudonocardiaceae</taxon>
        <taxon>Amycolatopsis</taxon>
    </lineage>
</organism>
<dbReference type="InterPro" id="IPR016032">
    <property type="entry name" value="Sig_transdc_resp-reg_C-effctor"/>
</dbReference>
<proteinExistence type="predicted"/>
<dbReference type="GO" id="GO:0003677">
    <property type="term" value="F:DNA binding"/>
    <property type="evidence" value="ECO:0007669"/>
    <property type="project" value="UniProtKB-KW"/>
</dbReference>
<dbReference type="SUPFAM" id="SSF46894">
    <property type="entry name" value="C-terminal effector domain of the bipartite response regulators"/>
    <property type="match status" value="1"/>
</dbReference>
<dbReference type="Proteomes" id="UP001236014">
    <property type="component" value="Chromosome"/>
</dbReference>
<evidence type="ECO:0000259" key="4">
    <source>
        <dbReference type="SMART" id="SM00862"/>
    </source>
</evidence>
<keyword evidence="6" id="KW-1185">Reference proteome</keyword>
<dbReference type="EMBL" id="CP127294">
    <property type="protein sequence ID" value="WIX75459.1"/>
    <property type="molecule type" value="Genomic_DNA"/>
</dbReference>
<evidence type="ECO:0000256" key="1">
    <source>
        <dbReference type="ARBA" id="ARBA00023015"/>
    </source>
</evidence>
<sequence length="415" mass="44152">MTTRPRPAAGQDPLTDLHARRHALTEAWADFFGGAAVPAQCVPADIEASWHRTRRSGLRETAPAELPGVPASAEGSLLAGHRRSLEQPLHDVAENTGFLVALAGPDASLVTARAGRHMAKPARRLNAVDGTLWTENAMGTNAVALALHSGHPVEVFTAQHANEVLHDWTCWAFPVRDPRTGAIIGAVDVSAPWSHHSGSGRALARTLAALVELRLSDLPPAPATTSVLALSVLGHPRATVNGRSLHLSPRQFEILTILALRPDGTDLKQLHAALYGDHPVAAVTLRAELSKLRHCLGADVVRSHPYHLAGEVRCDLAEQLHHVADGRLGAALELQRGDLLPASEAPFLRAMRDQAQVALRTAVLTTGTVREALRYLDSFPDDLQVLESACARSTATASEHALCLGKLHAASAGNP</sequence>
<evidence type="ECO:0000256" key="2">
    <source>
        <dbReference type="ARBA" id="ARBA00023125"/>
    </source>
</evidence>
<dbReference type="Gene3D" id="3.30.450.40">
    <property type="match status" value="1"/>
</dbReference>
<dbReference type="SMART" id="SM00862">
    <property type="entry name" value="Trans_reg_C"/>
    <property type="match status" value="1"/>
</dbReference>